<dbReference type="InterPro" id="IPR001279">
    <property type="entry name" value="Metallo-B-lactamas"/>
</dbReference>
<dbReference type="EMBL" id="ACSJ01000009">
    <property type="protein sequence ID" value="EES90409.1"/>
    <property type="molecule type" value="Genomic_DNA"/>
</dbReference>
<dbReference type="PANTHER" id="PTHR46233">
    <property type="entry name" value="HYDROXYACYLGLUTATHIONE HYDROLASE GLOC"/>
    <property type="match status" value="1"/>
</dbReference>
<evidence type="ECO:0000256" key="1">
    <source>
        <dbReference type="ARBA" id="ARBA00001947"/>
    </source>
</evidence>
<keyword evidence="4" id="KW-0862">Zinc</keyword>
<proteinExistence type="predicted"/>
<dbReference type="SMART" id="SM00849">
    <property type="entry name" value="Lactamase_B"/>
    <property type="match status" value="1"/>
</dbReference>
<dbReference type="CDD" id="cd06262">
    <property type="entry name" value="metallo-hydrolase-like_MBL-fold"/>
    <property type="match status" value="1"/>
</dbReference>
<evidence type="ECO:0000313" key="7">
    <source>
        <dbReference type="Proteomes" id="UP000006160"/>
    </source>
</evidence>
<evidence type="ECO:0000256" key="2">
    <source>
        <dbReference type="ARBA" id="ARBA00022723"/>
    </source>
</evidence>
<accession>A0A9P2G5L1</accession>
<dbReference type="PANTHER" id="PTHR46233:SF3">
    <property type="entry name" value="HYDROXYACYLGLUTATHIONE HYDROLASE GLOC"/>
    <property type="match status" value="1"/>
</dbReference>
<dbReference type="InterPro" id="IPR051453">
    <property type="entry name" value="MBL_Glyoxalase_II"/>
</dbReference>
<comment type="cofactor">
    <cofactor evidence="1">
        <name>Zn(2+)</name>
        <dbReference type="ChEBI" id="CHEBI:29105"/>
    </cofactor>
</comment>
<dbReference type="GO" id="GO:0016787">
    <property type="term" value="F:hydrolase activity"/>
    <property type="evidence" value="ECO:0007669"/>
    <property type="project" value="UniProtKB-KW"/>
</dbReference>
<organism evidence="6 7">
    <name type="scientific">Clostridium botulinum D str. 1873</name>
    <dbReference type="NCBI Taxonomy" id="592027"/>
    <lineage>
        <taxon>Bacteria</taxon>
        <taxon>Bacillati</taxon>
        <taxon>Bacillota</taxon>
        <taxon>Clostridia</taxon>
        <taxon>Eubacteriales</taxon>
        <taxon>Clostridiaceae</taxon>
        <taxon>Clostridium</taxon>
    </lineage>
</organism>
<evidence type="ECO:0000256" key="4">
    <source>
        <dbReference type="ARBA" id="ARBA00022833"/>
    </source>
</evidence>
<evidence type="ECO:0000256" key="3">
    <source>
        <dbReference type="ARBA" id="ARBA00022801"/>
    </source>
</evidence>
<reference evidence="6 7" key="1">
    <citation type="submission" date="2009-10" db="EMBL/GenBank/DDBJ databases">
        <authorList>
            <person name="Shrivastava S."/>
            <person name="Brinkac L.B."/>
            <person name="Brown J.L."/>
            <person name="Bruce D.B."/>
            <person name="Detter C."/>
            <person name="Green L.D."/>
            <person name="Munk C.A."/>
            <person name="Rogers Y.C."/>
            <person name="Tapia R."/>
            <person name="Saunders E.S."/>
            <person name="Sims D.R."/>
            <person name="Smith L.A."/>
            <person name="Smith T.J."/>
            <person name="Sutton G."/>
            <person name="Brettin T."/>
        </authorList>
    </citation>
    <scope>NUCLEOTIDE SEQUENCE [LARGE SCALE GENOMIC DNA]</scope>
    <source>
        <strain evidence="7">D str. 1873</strain>
    </source>
</reference>
<feature type="domain" description="Metallo-beta-lactamase" evidence="5">
    <location>
        <begin position="12"/>
        <end position="188"/>
    </location>
</feature>
<dbReference type="AlphaFoldDB" id="A0A9P2G5L1"/>
<dbReference type="GeneID" id="66319210"/>
<sequence>MEVTGIILGAYATNCYIVQGEKKHECILIDPADNADYLISYLEDKELVPMGIILTHEHYDHILAVPGLQEKYPYLKVYCHTMAVSNELYEYDMGVRYPTVKAFKNIEFLEDSQVLELAGIKFVVMHTPGHSPGSIVLKTEDALFTGDTLFKESIGRTDFKGGNTVEIISSLKKIIKLPIKNAKIFPGHDEVSNLEWERKYNPYLTRLI</sequence>
<comment type="caution">
    <text evidence="6">The sequence shown here is derived from an EMBL/GenBank/DDBJ whole genome shotgun (WGS) entry which is preliminary data.</text>
</comment>
<gene>
    <name evidence="6" type="ORF">CLG_B0037</name>
</gene>
<evidence type="ECO:0000313" key="6">
    <source>
        <dbReference type="EMBL" id="EES90409.1"/>
    </source>
</evidence>
<dbReference type="Gene3D" id="3.60.15.10">
    <property type="entry name" value="Ribonuclease Z/Hydroxyacylglutathione hydrolase-like"/>
    <property type="match status" value="1"/>
</dbReference>
<dbReference type="SUPFAM" id="SSF56281">
    <property type="entry name" value="Metallo-hydrolase/oxidoreductase"/>
    <property type="match status" value="1"/>
</dbReference>
<dbReference type="Proteomes" id="UP000006160">
    <property type="component" value="Unassembled WGS sequence"/>
</dbReference>
<dbReference type="RefSeq" id="WP_003377227.1">
    <property type="nucleotide sequence ID" value="NZ_ACSJ01000009.1"/>
</dbReference>
<dbReference type="InterPro" id="IPR036866">
    <property type="entry name" value="RibonucZ/Hydroxyglut_hydro"/>
</dbReference>
<protein>
    <submittedName>
        <fullName evidence="6">Beta-lactamase domain protein</fullName>
    </submittedName>
</protein>
<keyword evidence="2" id="KW-0479">Metal-binding</keyword>
<keyword evidence="3" id="KW-0378">Hydrolase</keyword>
<dbReference type="GO" id="GO:0046872">
    <property type="term" value="F:metal ion binding"/>
    <property type="evidence" value="ECO:0007669"/>
    <property type="project" value="UniProtKB-KW"/>
</dbReference>
<dbReference type="Pfam" id="PF00753">
    <property type="entry name" value="Lactamase_B"/>
    <property type="match status" value="1"/>
</dbReference>
<evidence type="ECO:0000259" key="5">
    <source>
        <dbReference type="SMART" id="SM00849"/>
    </source>
</evidence>
<name>A0A9P2G5L1_CLOBO</name>